<dbReference type="AlphaFoldDB" id="A0A8J8GK98"/>
<sequence length="73" mass="7980">MAPRSRAAFVERVRDRAAGYAGGGVPDETDDLEPRVEAVTEALHESIPREERRGLRSQLSDDVEPLFTGASGR</sequence>
<dbReference type="EMBL" id="JABURA010000001">
    <property type="protein sequence ID" value="NUB90780.1"/>
    <property type="molecule type" value="Genomic_DNA"/>
</dbReference>
<dbReference type="InterPro" id="IPR038282">
    <property type="entry name" value="DUF2267_sf"/>
</dbReference>
<reference evidence="2 5" key="1">
    <citation type="submission" date="2020-06" db="EMBL/GenBank/DDBJ databases">
        <title>Haloterrigena sp. nov., an extremely halophilic archaeon isolated from a saline sediment.</title>
        <authorList>
            <person name="Liu B.-B."/>
        </authorList>
    </citation>
    <scope>NUCLEOTIDE SEQUENCE</scope>
    <source>
        <strain evidence="2">SYSU A121-1</strain>
        <strain evidence="3 5">SYSU A558-1</strain>
    </source>
</reference>
<name>A0A8J8GK98_9EURY</name>
<evidence type="ECO:0000313" key="5">
    <source>
        <dbReference type="Proteomes" id="UP001016761"/>
    </source>
</evidence>
<feature type="region of interest" description="Disordered" evidence="1">
    <location>
        <begin position="44"/>
        <end position="73"/>
    </location>
</feature>
<accession>A0A8J8GK98</accession>
<proteinExistence type="predicted"/>
<evidence type="ECO:0000313" key="2">
    <source>
        <dbReference type="EMBL" id="NUB90780.1"/>
    </source>
</evidence>
<evidence type="ECO:0000256" key="1">
    <source>
        <dbReference type="SAM" id="MobiDB-lite"/>
    </source>
</evidence>
<dbReference type="Proteomes" id="UP001016761">
    <property type="component" value="Unassembled WGS sequence"/>
</dbReference>
<evidence type="ECO:0000313" key="3">
    <source>
        <dbReference type="EMBL" id="NUC73403.1"/>
    </source>
</evidence>
<dbReference type="EMBL" id="JABUQZ010000001">
    <property type="protein sequence ID" value="NUC73403.1"/>
    <property type="molecule type" value="Genomic_DNA"/>
</dbReference>
<keyword evidence="5" id="KW-1185">Reference proteome</keyword>
<dbReference type="Proteomes" id="UP000728647">
    <property type="component" value="Unassembled WGS sequence"/>
</dbReference>
<comment type="caution">
    <text evidence="2">The sequence shown here is derived from an EMBL/GenBank/DDBJ whole genome shotgun (WGS) entry which is preliminary data.</text>
</comment>
<dbReference type="Gene3D" id="1.10.490.110">
    <property type="entry name" value="Uncharacterized conserved protein DUF2267"/>
    <property type="match status" value="1"/>
</dbReference>
<organism evidence="2 4">
    <name type="scientific">Haloterrigena gelatinilytica</name>
    <dbReference type="NCBI Taxonomy" id="2741724"/>
    <lineage>
        <taxon>Archaea</taxon>
        <taxon>Methanobacteriati</taxon>
        <taxon>Methanobacteriota</taxon>
        <taxon>Stenosarchaea group</taxon>
        <taxon>Halobacteria</taxon>
        <taxon>Halobacteriales</taxon>
        <taxon>Natrialbaceae</taxon>
        <taxon>Haloterrigena</taxon>
    </lineage>
</organism>
<feature type="compositionally biased region" description="Basic and acidic residues" evidence="1">
    <location>
        <begin position="44"/>
        <end position="54"/>
    </location>
</feature>
<gene>
    <name evidence="2" type="ORF">HT576_07060</name>
    <name evidence="3" type="ORF">HTZ84_13955</name>
</gene>
<evidence type="ECO:0000313" key="4">
    <source>
        <dbReference type="Proteomes" id="UP000728647"/>
    </source>
</evidence>
<dbReference type="RefSeq" id="WP_174681239.1">
    <property type="nucleotide sequence ID" value="NZ_JABUQZ010000001.1"/>
</dbReference>
<protein>
    <submittedName>
        <fullName evidence="2">DUF2267 domain-containing protein</fullName>
    </submittedName>
</protein>